<keyword evidence="1" id="KW-0812">Transmembrane</keyword>
<feature type="transmembrane region" description="Helical" evidence="1">
    <location>
        <begin position="100"/>
        <end position="120"/>
    </location>
</feature>
<feature type="transmembrane region" description="Helical" evidence="1">
    <location>
        <begin position="182"/>
        <end position="206"/>
    </location>
</feature>
<feature type="transmembrane region" description="Helical" evidence="1">
    <location>
        <begin position="126"/>
        <end position="144"/>
    </location>
</feature>
<feature type="transmembrane region" description="Helical" evidence="1">
    <location>
        <begin position="7"/>
        <end position="28"/>
    </location>
</feature>
<feature type="transmembrane region" description="Helical" evidence="1">
    <location>
        <begin position="151"/>
        <end position="170"/>
    </location>
</feature>
<feature type="transmembrane region" description="Helical" evidence="1">
    <location>
        <begin position="809"/>
        <end position="830"/>
    </location>
</feature>
<proteinExistence type="predicted"/>
<organism evidence="2 3">
    <name type="scientific">Hominimerdicola aceti</name>
    <dbReference type="NCBI Taxonomy" id="2981726"/>
    <lineage>
        <taxon>Bacteria</taxon>
        <taxon>Bacillati</taxon>
        <taxon>Bacillota</taxon>
        <taxon>Clostridia</taxon>
        <taxon>Eubacteriales</taxon>
        <taxon>Oscillospiraceae</taxon>
        <taxon>Hominimerdicola</taxon>
    </lineage>
</organism>
<name>A0AAE3IHX3_9FIRM</name>
<sequence length="839" mass="96329">MKLSKKNIIHLCVLTGIYLLFVLALTRFKYAYGSELDWGGQHYAIPDYFRKLFYKTGDFFPSFAPNIGCGENIYNLSYYGLYSPIILFSYLLPFVKMSTYIQIVSIIGIIASLWIFYIWMRQKFTDNTAFALSFVFLFSAPLIFHSHRHIMFVNYMPFLLLGFMAIEDYFEGKRKYMVTLWAFLMLMTSYFFAVSGLAAMAVYGVYRWLKINEKPTFKKFCKDGTAFAFRLILAVIMACVLILPTLHCMLSGREAGNSHVDLKSFIPGVNLKFLLYYHYSMGLCLFTVLSIISAVFSKQRYRRFLGIVMMVIATCPIIVYMLNGTLYVDPKVLIPFLPLGMLLFGHTYFDIIRGKLKLKPLAVITLLVALAGVFWFKTTRKVEFYIILDFVVLMSSLFVYRRCKKELILNIGMSLCLVVSTVYANFADELVPLRELEYDNSSDMNTLADYVGSQEEISRTSNCVDEVNTVNMIYNADYYTMSIYSSLHNKDYNKFYYSEIYNENSYRNTSLTTQTRSLIADMYFSNRYLITDDPVKAVSGYKKIKESGSLSLYENNDVLPFGYATNALIGRKEYNSLNYPYSVEALFNNIIVEDKTEKSFSSDIKKVRSINFTECDQIKREWGKYTIDAKKPFTQEITLPETLTNNEIMFVSFNVNNDIKGGRKDAWVSINGNKNKLTAPDWKYYNNNRRFEYVITTGQDYSADSVKVNFSDGKYEITNVRCYVIDKDSLVRDVDPFMIDKKTSHGDVINGTIDVKNDGYFTISIPYTDGFTAEIDGKEVQCEKTDTAFLGFKIPKGSHNIKITFTAPLLHKGIVLSGAGLLIFIACVIIDRRKSKASK</sequence>
<feature type="transmembrane region" description="Helical" evidence="1">
    <location>
        <begin position="227"/>
        <end position="246"/>
    </location>
</feature>
<dbReference type="Pfam" id="PF09586">
    <property type="entry name" value="YfhO"/>
    <property type="match status" value="1"/>
</dbReference>
<evidence type="ECO:0000313" key="2">
    <source>
        <dbReference type="EMBL" id="MCU6704642.1"/>
    </source>
</evidence>
<feature type="transmembrane region" description="Helical" evidence="1">
    <location>
        <begin position="382"/>
        <end position="400"/>
    </location>
</feature>
<keyword evidence="1" id="KW-1133">Transmembrane helix</keyword>
<feature type="transmembrane region" description="Helical" evidence="1">
    <location>
        <begin position="304"/>
        <end position="326"/>
    </location>
</feature>
<keyword evidence="1" id="KW-0472">Membrane</keyword>
<dbReference type="AlphaFoldDB" id="A0AAE3IHX3"/>
<dbReference type="InterPro" id="IPR018580">
    <property type="entry name" value="Uncharacterised_YfhO"/>
</dbReference>
<evidence type="ECO:0000313" key="3">
    <source>
        <dbReference type="Proteomes" id="UP001208131"/>
    </source>
</evidence>
<comment type="caution">
    <text evidence="2">The sequence shown here is derived from an EMBL/GenBank/DDBJ whole genome shotgun (WGS) entry which is preliminary data.</text>
</comment>
<protein>
    <submittedName>
        <fullName evidence="2">YfhO family protein</fullName>
    </submittedName>
</protein>
<dbReference type="PANTHER" id="PTHR38454">
    <property type="entry name" value="INTEGRAL MEMBRANE PROTEIN-RELATED"/>
    <property type="match status" value="1"/>
</dbReference>
<feature type="transmembrane region" description="Helical" evidence="1">
    <location>
        <begin position="276"/>
        <end position="297"/>
    </location>
</feature>
<dbReference type="RefSeq" id="WP_267300293.1">
    <property type="nucleotide sequence ID" value="NZ_JAOQJZ010000001.1"/>
</dbReference>
<feature type="transmembrane region" description="Helical" evidence="1">
    <location>
        <begin position="407"/>
        <end position="426"/>
    </location>
</feature>
<gene>
    <name evidence="2" type="ORF">OCV57_01710</name>
</gene>
<feature type="transmembrane region" description="Helical" evidence="1">
    <location>
        <begin position="358"/>
        <end position="376"/>
    </location>
</feature>
<reference evidence="2 3" key="1">
    <citation type="journal article" date="2021" name="ISME Commun">
        <title>Automated analysis of genomic sequences facilitates high-throughput and comprehensive description of bacteria.</title>
        <authorList>
            <person name="Hitch T.C.A."/>
        </authorList>
    </citation>
    <scope>NUCLEOTIDE SEQUENCE [LARGE SCALE GENOMIC DNA]</scope>
    <source>
        <strain evidence="2 3">Sanger_31</strain>
    </source>
</reference>
<feature type="transmembrane region" description="Helical" evidence="1">
    <location>
        <begin position="332"/>
        <end position="351"/>
    </location>
</feature>
<dbReference type="EMBL" id="JAOQJZ010000001">
    <property type="protein sequence ID" value="MCU6704642.1"/>
    <property type="molecule type" value="Genomic_DNA"/>
</dbReference>
<dbReference type="Proteomes" id="UP001208131">
    <property type="component" value="Unassembled WGS sequence"/>
</dbReference>
<accession>A0AAE3IHX3</accession>
<evidence type="ECO:0000256" key="1">
    <source>
        <dbReference type="SAM" id="Phobius"/>
    </source>
</evidence>
<dbReference type="PANTHER" id="PTHR38454:SF1">
    <property type="entry name" value="INTEGRAL MEMBRANE PROTEIN"/>
    <property type="match status" value="1"/>
</dbReference>
<feature type="transmembrane region" description="Helical" evidence="1">
    <location>
        <begin position="76"/>
        <end position="93"/>
    </location>
</feature>
<keyword evidence="3" id="KW-1185">Reference proteome</keyword>